<feature type="binding site" evidence="8">
    <location>
        <position position="160"/>
    </location>
    <ligand>
        <name>a divalent metal cation</name>
        <dbReference type="ChEBI" id="CHEBI:60240"/>
    </ligand>
</feature>
<sequence>MYFSVQPLLGPTRVECFRATSPACLFTLIPHSFLPQKLFFQIDLSDLVPSSFFCGSYIEKFDNMASAIALESPDTVLLDASLKRKVDEVTEDTPTTTESVEATESDTNKRSKLAISLDWLPPSVTNIEDPFKFASSTYHSEIPQSILQNKTEPIVLGVDEAGRGPVLGPMVYGIAYSLESFSSKLQKEYGFADSKVLTDVKREELFKQIEDPDHELHKHIGWATTTMTARDISSGMLQSVNGKGAYNLNEQAHDTTINLIKQVLAKGVKISKIFVDTVGPPVTYQAKLKRFFPEIDVTVTKKADSIYPIVSTASVVAKVTRDTNIKFYNENLPLLQGQKLGSGYPSDPNTSKWLNSNVDPVFGWCYGFIRFSWQTAKDSLVKNNAAEVVYEDQGKGVEKGYQDVFAMIDKKKDNSKLKRNYFCSSSNVNLL</sequence>
<feature type="binding site" evidence="8">
    <location>
        <position position="276"/>
    </location>
    <ligand>
        <name>a divalent metal cation</name>
        <dbReference type="ChEBI" id="CHEBI:60240"/>
    </ligand>
</feature>
<proteinExistence type="inferred from homology"/>
<dbReference type="Pfam" id="PF01351">
    <property type="entry name" value="RNase_HII"/>
    <property type="match status" value="1"/>
</dbReference>
<dbReference type="EMBL" id="AJIX01000040">
    <property type="protein sequence ID" value="KGR05131.1"/>
    <property type="molecule type" value="Genomic_DNA"/>
</dbReference>
<evidence type="ECO:0000313" key="11">
    <source>
        <dbReference type="EMBL" id="KGR05131.1"/>
    </source>
</evidence>
<evidence type="ECO:0000313" key="12">
    <source>
        <dbReference type="Proteomes" id="UP000030161"/>
    </source>
</evidence>
<dbReference type="InterPro" id="IPR001352">
    <property type="entry name" value="RNase_HII/HIII"/>
</dbReference>
<dbReference type="InterPro" id="IPR012337">
    <property type="entry name" value="RNaseH-like_sf"/>
</dbReference>
<dbReference type="FunFam" id="1.10.10.460:FF:000001">
    <property type="entry name" value="Ribonuclease"/>
    <property type="match status" value="1"/>
</dbReference>
<accession>A0AB34PLC1</accession>
<dbReference type="EC" id="3.1.26.4" evidence="9"/>
<keyword evidence="5 8" id="KW-0479">Metal-binding</keyword>
<dbReference type="InterPro" id="IPR024567">
    <property type="entry name" value="RNase_HII/HIII_dom"/>
</dbReference>
<keyword evidence="6 8" id="KW-0255">Endonuclease</keyword>
<comment type="caution">
    <text evidence="11">The sequence shown here is derived from an EMBL/GenBank/DDBJ whole genome shotgun (WGS) entry which is preliminary data.</text>
</comment>
<evidence type="ECO:0000256" key="2">
    <source>
        <dbReference type="ARBA" id="ARBA00001946"/>
    </source>
</evidence>
<dbReference type="GO" id="GO:0043137">
    <property type="term" value="P:DNA replication, removal of RNA primer"/>
    <property type="evidence" value="ECO:0007669"/>
    <property type="project" value="TreeGrafter"/>
</dbReference>
<dbReference type="PANTHER" id="PTHR10954">
    <property type="entry name" value="RIBONUCLEASE H2 SUBUNIT A"/>
    <property type="match status" value="1"/>
</dbReference>
<dbReference type="SMR" id="A0AB34PLC1"/>
<dbReference type="SUPFAM" id="SSF53098">
    <property type="entry name" value="Ribonuclease H-like"/>
    <property type="match status" value="1"/>
</dbReference>
<keyword evidence="7 8" id="KW-0378">Hydrolase</keyword>
<feature type="binding site" evidence="8">
    <location>
        <position position="159"/>
    </location>
    <ligand>
        <name>a divalent metal cation</name>
        <dbReference type="ChEBI" id="CHEBI:60240"/>
    </ligand>
</feature>
<evidence type="ECO:0000256" key="3">
    <source>
        <dbReference type="ARBA" id="ARBA00007058"/>
    </source>
</evidence>
<dbReference type="GO" id="GO:0004523">
    <property type="term" value="F:RNA-DNA hybrid ribonuclease activity"/>
    <property type="evidence" value="ECO:0007669"/>
    <property type="project" value="UniProtKB-UniRule"/>
</dbReference>
<dbReference type="FunFam" id="3.30.420.10:FF:000016">
    <property type="entry name" value="Ribonuclease"/>
    <property type="match status" value="1"/>
</dbReference>
<reference evidence="11 12" key="1">
    <citation type="submission" date="2013-12" db="EMBL/GenBank/DDBJ databases">
        <title>The Genome Sequence of Candida albicans P78048.</title>
        <authorList>
            <consortium name="The Broad Institute Genome Sequencing Platform"/>
            <consortium name="The Broad Institute Genome Sequencing Center for Infectious Disease"/>
            <person name="Cuomo C."/>
            <person name="Bennett R."/>
            <person name="Hirakawa M."/>
            <person name="Noverr M."/>
            <person name="Mitchell A."/>
            <person name="Young S.K."/>
            <person name="Zeng Q."/>
            <person name="Gargeya S."/>
            <person name="Fitzgerald M."/>
            <person name="Abouelleil A."/>
            <person name="Alvarado L."/>
            <person name="Berlin A.M."/>
            <person name="Chapman S.B."/>
            <person name="Dewar J."/>
            <person name="Goldberg J."/>
            <person name="Griggs A."/>
            <person name="Gujja S."/>
            <person name="Hansen M."/>
            <person name="Howarth C."/>
            <person name="Imamovic A."/>
            <person name="Larimer J."/>
            <person name="McCowan C."/>
            <person name="Murphy C."/>
            <person name="Pearson M."/>
            <person name="Priest M."/>
            <person name="Roberts A."/>
            <person name="Saif S."/>
            <person name="Shea T."/>
            <person name="Sykes S."/>
            <person name="Wortman J."/>
            <person name="Nusbaum C."/>
            <person name="Birren B."/>
        </authorList>
    </citation>
    <scope>NUCLEOTIDE SEQUENCE [LARGE SCALE GENOMIC DNA]</scope>
    <source>
        <strain evidence="11 12">P78048</strain>
    </source>
</reference>
<dbReference type="CDD" id="cd07181">
    <property type="entry name" value="RNase_HII_eukaryota_like"/>
    <property type="match status" value="1"/>
</dbReference>
<evidence type="ECO:0000256" key="5">
    <source>
        <dbReference type="ARBA" id="ARBA00022723"/>
    </source>
</evidence>
<comment type="cofactor">
    <cofactor evidence="2">
        <name>Mg(2+)</name>
        <dbReference type="ChEBI" id="CHEBI:18420"/>
    </cofactor>
</comment>
<comment type="similarity">
    <text evidence="3">Belongs to the RNase HII family. Eukaryotic subfamily.</text>
</comment>
<dbReference type="GO" id="GO:0006298">
    <property type="term" value="P:mismatch repair"/>
    <property type="evidence" value="ECO:0007669"/>
    <property type="project" value="TreeGrafter"/>
</dbReference>
<organism evidence="11 12">
    <name type="scientific">Candida albicans P78048</name>
    <dbReference type="NCBI Taxonomy" id="1094989"/>
    <lineage>
        <taxon>Eukaryota</taxon>
        <taxon>Fungi</taxon>
        <taxon>Dikarya</taxon>
        <taxon>Ascomycota</taxon>
        <taxon>Saccharomycotina</taxon>
        <taxon>Pichiomycetes</taxon>
        <taxon>Debaryomycetaceae</taxon>
        <taxon>Candida/Lodderomyces clade</taxon>
        <taxon>Candida</taxon>
    </lineage>
</organism>
<evidence type="ECO:0000256" key="1">
    <source>
        <dbReference type="ARBA" id="ARBA00000077"/>
    </source>
</evidence>
<gene>
    <name evidence="11" type="ORF">MG3_05126</name>
</gene>
<dbReference type="Gene3D" id="1.10.10.460">
    <property type="entry name" value="Ribonuclease hii. Domain 2"/>
    <property type="match status" value="1"/>
</dbReference>
<dbReference type="GO" id="GO:0003723">
    <property type="term" value="F:RNA binding"/>
    <property type="evidence" value="ECO:0007669"/>
    <property type="project" value="UniProtKB-UniRule"/>
</dbReference>
<dbReference type="GO" id="GO:0046872">
    <property type="term" value="F:metal ion binding"/>
    <property type="evidence" value="ECO:0007669"/>
    <property type="project" value="UniProtKB-KW"/>
</dbReference>
<dbReference type="NCBIfam" id="TIGR00729">
    <property type="entry name" value="ribonuclease HII"/>
    <property type="match status" value="1"/>
</dbReference>
<evidence type="ECO:0000259" key="10">
    <source>
        <dbReference type="PROSITE" id="PS51975"/>
    </source>
</evidence>
<comment type="cofactor">
    <cofactor evidence="8">
        <name>Mn(2+)</name>
        <dbReference type="ChEBI" id="CHEBI:29035"/>
    </cofactor>
    <cofactor evidence="8">
        <name>Mg(2+)</name>
        <dbReference type="ChEBI" id="CHEBI:18420"/>
    </cofactor>
    <text evidence="8">Manganese or magnesium. Binds 1 divalent metal ion per monomer in the absence of substrate. May bind a second metal ion after substrate binding.</text>
</comment>
<dbReference type="Gene3D" id="3.30.420.10">
    <property type="entry name" value="Ribonuclease H-like superfamily/Ribonuclease H"/>
    <property type="match status" value="1"/>
</dbReference>
<comment type="catalytic activity">
    <reaction evidence="1 8 9">
        <text>Endonucleolytic cleavage to 5'-phosphomonoester.</text>
        <dbReference type="EC" id="3.1.26.4"/>
    </reaction>
</comment>
<dbReference type="Proteomes" id="UP000030161">
    <property type="component" value="Unassembled WGS sequence"/>
</dbReference>
<evidence type="ECO:0000256" key="7">
    <source>
        <dbReference type="ARBA" id="ARBA00022801"/>
    </source>
</evidence>
<evidence type="ECO:0000256" key="6">
    <source>
        <dbReference type="ARBA" id="ARBA00022759"/>
    </source>
</evidence>
<dbReference type="InterPro" id="IPR023160">
    <property type="entry name" value="RNase_HII_hlx-loop-hlx_cap_dom"/>
</dbReference>
<dbReference type="PANTHER" id="PTHR10954:SF7">
    <property type="entry name" value="RIBONUCLEASE H2 SUBUNIT A"/>
    <property type="match status" value="1"/>
</dbReference>
<dbReference type="AlphaFoldDB" id="A0AB34PLC1"/>
<evidence type="ECO:0000256" key="9">
    <source>
        <dbReference type="RuleBase" id="RU003515"/>
    </source>
</evidence>
<keyword evidence="4 8" id="KW-0540">Nuclease</keyword>
<dbReference type="GO" id="GO:0032299">
    <property type="term" value="C:ribonuclease H2 complex"/>
    <property type="evidence" value="ECO:0007669"/>
    <property type="project" value="TreeGrafter"/>
</dbReference>
<name>A0AB34PLC1_CANAX</name>
<dbReference type="InterPro" id="IPR004649">
    <property type="entry name" value="RNase_H2_suA"/>
</dbReference>
<evidence type="ECO:0000256" key="8">
    <source>
        <dbReference type="PROSITE-ProRule" id="PRU01319"/>
    </source>
</evidence>
<feature type="domain" description="RNase H type-2" evidence="10">
    <location>
        <begin position="153"/>
        <end position="385"/>
    </location>
</feature>
<dbReference type="PROSITE" id="PS51975">
    <property type="entry name" value="RNASE_H_2"/>
    <property type="match status" value="1"/>
</dbReference>
<protein>
    <recommendedName>
        <fullName evidence="9">Ribonuclease</fullName>
        <ecNumber evidence="9">3.1.26.4</ecNumber>
    </recommendedName>
</protein>
<dbReference type="InterPro" id="IPR036397">
    <property type="entry name" value="RNaseH_sf"/>
</dbReference>
<comment type="function">
    <text evidence="9">Endonuclease that specifically degrades the RNA of RNA-DNA hybrids.</text>
</comment>
<evidence type="ECO:0000256" key="4">
    <source>
        <dbReference type="ARBA" id="ARBA00022722"/>
    </source>
</evidence>